<feature type="compositionally biased region" description="Basic and acidic residues" evidence="1">
    <location>
        <begin position="110"/>
        <end position="132"/>
    </location>
</feature>
<dbReference type="EMBL" id="SOCP01000012">
    <property type="protein sequence ID" value="TDV45617.1"/>
    <property type="molecule type" value="Genomic_DNA"/>
</dbReference>
<evidence type="ECO:0000256" key="1">
    <source>
        <dbReference type="SAM" id="MobiDB-lite"/>
    </source>
</evidence>
<gene>
    <name evidence="3" type="ORF">CLV71_112289</name>
</gene>
<protein>
    <recommendedName>
        <fullName evidence="5">DUF5313 family protein</fullName>
    </recommendedName>
</protein>
<feature type="transmembrane region" description="Helical" evidence="2">
    <location>
        <begin position="67"/>
        <end position="88"/>
    </location>
</feature>
<dbReference type="Pfam" id="PF17240">
    <property type="entry name" value="DUF5313"/>
    <property type="match status" value="1"/>
</dbReference>
<feature type="region of interest" description="Disordered" evidence="1">
    <location>
        <begin position="101"/>
        <end position="132"/>
    </location>
</feature>
<evidence type="ECO:0000313" key="3">
    <source>
        <dbReference type="EMBL" id="TDV45617.1"/>
    </source>
</evidence>
<name>A0A4R7V9L3_9PSEU</name>
<keyword evidence="2" id="KW-1133">Transmembrane helix</keyword>
<sequence length="132" mass="15165">MRRPNPVLWLYYQYGGRLPDRYRDWVLHDATCRTWLVRALLRPLVWLAPVFAVLLAVLVLTGGSWPIALGAILLGVLVSLRLAVANAMESVDARLVRYGYPPGHASATRRARDAEANAEEQRRYREQWRDRP</sequence>
<dbReference type="OrthoDB" id="5195204at2"/>
<keyword evidence="2" id="KW-0472">Membrane</keyword>
<accession>A0A4R7V9L3</accession>
<dbReference type="InterPro" id="IPR035197">
    <property type="entry name" value="DUF5313"/>
</dbReference>
<evidence type="ECO:0000313" key="4">
    <source>
        <dbReference type="Proteomes" id="UP000294927"/>
    </source>
</evidence>
<dbReference type="Proteomes" id="UP000294927">
    <property type="component" value="Unassembled WGS sequence"/>
</dbReference>
<reference evidence="3 4" key="1">
    <citation type="submission" date="2019-03" db="EMBL/GenBank/DDBJ databases">
        <title>Genomic Encyclopedia of Archaeal and Bacterial Type Strains, Phase II (KMG-II): from individual species to whole genera.</title>
        <authorList>
            <person name="Goeker M."/>
        </authorList>
    </citation>
    <scope>NUCLEOTIDE SEQUENCE [LARGE SCALE GENOMIC DNA]</scope>
    <source>
        <strain evidence="3 4">DSM 45499</strain>
    </source>
</reference>
<keyword evidence="4" id="KW-1185">Reference proteome</keyword>
<keyword evidence="2" id="KW-0812">Transmembrane</keyword>
<feature type="transmembrane region" description="Helical" evidence="2">
    <location>
        <begin position="43"/>
        <end position="61"/>
    </location>
</feature>
<organism evidence="3 4">
    <name type="scientific">Actinophytocola oryzae</name>
    <dbReference type="NCBI Taxonomy" id="502181"/>
    <lineage>
        <taxon>Bacteria</taxon>
        <taxon>Bacillati</taxon>
        <taxon>Actinomycetota</taxon>
        <taxon>Actinomycetes</taxon>
        <taxon>Pseudonocardiales</taxon>
        <taxon>Pseudonocardiaceae</taxon>
    </lineage>
</organism>
<evidence type="ECO:0000256" key="2">
    <source>
        <dbReference type="SAM" id="Phobius"/>
    </source>
</evidence>
<comment type="caution">
    <text evidence="3">The sequence shown here is derived from an EMBL/GenBank/DDBJ whole genome shotgun (WGS) entry which is preliminary data.</text>
</comment>
<proteinExistence type="predicted"/>
<dbReference type="RefSeq" id="WP_133906317.1">
    <property type="nucleotide sequence ID" value="NZ_SOCP01000012.1"/>
</dbReference>
<evidence type="ECO:0008006" key="5">
    <source>
        <dbReference type="Google" id="ProtNLM"/>
    </source>
</evidence>
<dbReference type="AlphaFoldDB" id="A0A4R7V9L3"/>